<protein>
    <submittedName>
        <fullName evidence="1">Uncharacterized protein</fullName>
    </submittedName>
</protein>
<organism evidence="1">
    <name type="scientific">Timema genevievae</name>
    <name type="common">Walking stick</name>
    <dbReference type="NCBI Taxonomy" id="629358"/>
    <lineage>
        <taxon>Eukaryota</taxon>
        <taxon>Metazoa</taxon>
        <taxon>Ecdysozoa</taxon>
        <taxon>Arthropoda</taxon>
        <taxon>Hexapoda</taxon>
        <taxon>Insecta</taxon>
        <taxon>Pterygota</taxon>
        <taxon>Neoptera</taxon>
        <taxon>Polyneoptera</taxon>
        <taxon>Phasmatodea</taxon>
        <taxon>Timematodea</taxon>
        <taxon>Timematoidea</taxon>
        <taxon>Timematidae</taxon>
        <taxon>Timema</taxon>
    </lineage>
</organism>
<reference evidence="1" key="1">
    <citation type="submission" date="2020-11" db="EMBL/GenBank/DDBJ databases">
        <authorList>
            <person name="Tran Van P."/>
        </authorList>
    </citation>
    <scope>NUCLEOTIDE SEQUENCE</scope>
</reference>
<dbReference type="EMBL" id="OE840044">
    <property type="protein sequence ID" value="CAD7589345.1"/>
    <property type="molecule type" value="Genomic_DNA"/>
</dbReference>
<sequence length="105" mass="11841">MDMEDQPEFCLTLLQLLPCNLPEGPNLVSLQLEEVALLPLALHFLTESVRKHFQLLPGHLGIDQDNLHQRISNGLILYENQCVVTSPNHVRTFAPVGVFKDLTKN</sequence>
<evidence type="ECO:0000313" key="1">
    <source>
        <dbReference type="EMBL" id="CAD7589345.1"/>
    </source>
</evidence>
<proteinExistence type="predicted"/>
<gene>
    <name evidence="1" type="ORF">TGEB3V08_LOCUS3305</name>
</gene>
<accession>A0A7R9JTZ3</accession>
<name>A0A7R9JTZ3_TIMGE</name>
<dbReference type="AlphaFoldDB" id="A0A7R9JTZ3"/>